<evidence type="ECO:0000313" key="2">
    <source>
        <dbReference type="EMBL" id="AWB06509.1"/>
    </source>
</evidence>
<reference evidence="2 3" key="1">
    <citation type="submission" date="2018-04" db="EMBL/GenBank/DDBJ databases">
        <title>Complete genome sequence of the nitrogen-fixing bacterium Azospirillum humicireducens type strain SgZ-5.</title>
        <authorList>
            <person name="Yu Z."/>
        </authorList>
    </citation>
    <scope>NUCLEOTIDE SEQUENCE [LARGE SCALE GENOMIC DNA]</scope>
    <source>
        <strain evidence="2 3">SgZ-5</strain>
        <plasmid evidence="2 3">pYZ1</plasmid>
    </source>
</reference>
<dbReference type="InterPro" id="IPR000120">
    <property type="entry name" value="Amidase"/>
</dbReference>
<dbReference type="EMBL" id="CP028902">
    <property type="protein sequence ID" value="AWB06509.1"/>
    <property type="molecule type" value="Genomic_DNA"/>
</dbReference>
<gene>
    <name evidence="2" type="ORF">A6A40_15555</name>
</gene>
<dbReference type="Gene3D" id="3.90.1300.10">
    <property type="entry name" value="Amidase signature (AS) domain"/>
    <property type="match status" value="1"/>
</dbReference>
<dbReference type="Proteomes" id="UP000077405">
    <property type="component" value="Plasmid pYZ1"/>
</dbReference>
<dbReference type="NCBIfam" id="NF005460">
    <property type="entry name" value="PRK07056.1"/>
    <property type="match status" value="1"/>
</dbReference>
<feature type="domain" description="Amidase" evidence="1">
    <location>
        <begin position="22"/>
        <end position="432"/>
    </location>
</feature>
<protein>
    <submittedName>
        <fullName evidence="2">Amidase</fullName>
    </submittedName>
</protein>
<dbReference type="NCBIfam" id="NF004622">
    <property type="entry name" value="PRK05962.1"/>
    <property type="match status" value="1"/>
</dbReference>
<dbReference type="InterPro" id="IPR036928">
    <property type="entry name" value="AS_sf"/>
</dbReference>
<dbReference type="PANTHER" id="PTHR11895:SF176">
    <property type="entry name" value="AMIDASE AMID-RELATED"/>
    <property type="match status" value="1"/>
</dbReference>
<dbReference type="OrthoDB" id="9811471at2"/>
<keyword evidence="2" id="KW-0614">Plasmid</keyword>
<evidence type="ECO:0000313" key="3">
    <source>
        <dbReference type="Proteomes" id="UP000077405"/>
    </source>
</evidence>
<evidence type="ECO:0000259" key="1">
    <source>
        <dbReference type="Pfam" id="PF01425"/>
    </source>
</evidence>
<geneLocation type="plasmid" evidence="2 3">
    <name>pYZ1</name>
</geneLocation>
<dbReference type="SUPFAM" id="SSF75304">
    <property type="entry name" value="Amidase signature (AS) enzymes"/>
    <property type="match status" value="1"/>
</dbReference>
<keyword evidence="3" id="KW-1185">Reference proteome</keyword>
<accession>A0A2R4VQ05</accession>
<dbReference type="KEGG" id="ahu:A6A40_15555"/>
<dbReference type="GO" id="GO:0003824">
    <property type="term" value="F:catalytic activity"/>
    <property type="evidence" value="ECO:0007669"/>
    <property type="project" value="InterPro"/>
</dbReference>
<proteinExistence type="predicted"/>
<sequence length="444" mass="45782">MTCQESAMPLPAAPRPSASDRLEAALARIADPERQGALVFTELYADEAREAAAASDRRAAAGRPLGPLDGRIVSVKALFDVAGDTTAAGSAILRGRPAARRDARAVARLRAAGAVIVGRTHMTEFAFSAVGINPHYGNPGNPRDRSRVPGGSSSGAAISVVDGMAEIALGSDTGGSLRIPAALSGAVGFKPTSGRLSAEGAFPLSASLDVIGPIAATVADAALLDSILGDGDPASFSPLPVAGQSFLVPRWRLFDGIEPAVAAAFEAALDRLRAAGAQIIESSIDAELDALADLDRIGVFTAIELAATLAELGITALDGIDPKTRARIEAGGRTPAADYVRMQRRRSDLIRLMDERLARHPVLLLPTVPLTAPAIADVLEDAAFHRVNLLLLRNTRIANLFDLPAISLPVPSAGLPVGLMAMGRRGSDRSLLGIAAGLEAVLAA</sequence>
<dbReference type="AlphaFoldDB" id="A0A2R4VQ05"/>
<organism evidence="2 3">
    <name type="scientific">Azospirillum humicireducens</name>
    <dbReference type="NCBI Taxonomy" id="1226968"/>
    <lineage>
        <taxon>Bacteria</taxon>
        <taxon>Pseudomonadati</taxon>
        <taxon>Pseudomonadota</taxon>
        <taxon>Alphaproteobacteria</taxon>
        <taxon>Rhodospirillales</taxon>
        <taxon>Azospirillaceae</taxon>
        <taxon>Azospirillum</taxon>
    </lineage>
</organism>
<name>A0A2R4VQ05_9PROT</name>
<dbReference type="Pfam" id="PF01425">
    <property type="entry name" value="Amidase"/>
    <property type="match status" value="1"/>
</dbReference>
<dbReference type="PANTHER" id="PTHR11895">
    <property type="entry name" value="TRANSAMIDASE"/>
    <property type="match status" value="1"/>
</dbReference>
<dbReference type="InterPro" id="IPR023631">
    <property type="entry name" value="Amidase_dom"/>
</dbReference>